<sequence length="198" mass="22917">MVFTFDTLRDWKNSISHMQRSKRKEDSIADVMFTNMMQHNKDFRSLVPSYIAKMNADIDFKADSKRCRNPKSSRLTAETTEKNGFDTAASHSSEDQKEIKALPKLTPKGLLNKLGGLEPKVSQRLGRNKRAMTFEDQVVPHHGRKRTRDPEDTAMKADGAEEREGHRAKKRVKGRPVATRYRNRDGVRDQREQKEQKF</sequence>
<gene>
    <name evidence="2" type="ORF">CC84DRAFT_1258129</name>
</gene>
<feature type="compositionally biased region" description="Basic and acidic residues" evidence="1">
    <location>
        <begin position="92"/>
        <end position="101"/>
    </location>
</feature>
<feature type="compositionally biased region" description="Basic and acidic residues" evidence="1">
    <location>
        <begin position="182"/>
        <end position="198"/>
    </location>
</feature>
<evidence type="ECO:0000313" key="3">
    <source>
        <dbReference type="Proteomes" id="UP000077069"/>
    </source>
</evidence>
<feature type="compositionally biased region" description="Basic and acidic residues" evidence="1">
    <location>
        <begin position="148"/>
        <end position="165"/>
    </location>
</feature>
<evidence type="ECO:0000256" key="1">
    <source>
        <dbReference type="SAM" id="MobiDB-lite"/>
    </source>
</evidence>
<organism evidence="2 3">
    <name type="scientific">Paraphaeosphaeria sporulosa</name>
    <dbReference type="NCBI Taxonomy" id="1460663"/>
    <lineage>
        <taxon>Eukaryota</taxon>
        <taxon>Fungi</taxon>
        <taxon>Dikarya</taxon>
        <taxon>Ascomycota</taxon>
        <taxon>Pezizomycotina</taxon>
        <taxon>Dothideomycetes</taxon>
        <taxon>Pleosporomycetidae</taxon>
        <taxon>Pleosporales</taxon>
        <taxon>Massarineae</taxon>
        <taxon>Didymosphaeriaceae</taxon>
        <taxon>Paraphaeosphaeria</taxon>
    </lineage>
</organism>
<evidence type="ECO:0000313" key="2">
    <source>
        <dbReference type="EMBL" id="OAG06888.1"/>
    </source>
</evidence>
<feature type="region of interest" description="Disordered" evidence="1">
    <location>
        <begin position="66"/>
        <end position="101"/>
    </location>
</feature>
<accession>A0A177CJ54</accession>
<dbReference type="RefSeq" id="XP_018037253.1">
    <property type="nucleotide sequence ID" value="XM_018184794.1"/>
</dbReference>
<name>A0A177CJ54_9PLEO</name>
<dbReference type="AlphaFoldDB" id="A0A177CJ54"/>
<feature type="region of interest" description="Disordered" evidence="1">
    <location>
        <begin position="134"/>
        <end position="198"/>
    </location>
</feature>
<proteinExistence type="predicted"/>
<dbReference type="GeneID" id="28768280"/>
<keyword evidence="3" id="KW-1185">Reference proteome</keyword>
<dbReference type="Proteomes" id="UP000077069">
    <property type="component" value="Unassembled WGS sequence"/>
</dbReference>
<dbReference type="EMBL" id="KV441551">
    <property type="protein sequence ID" value="OAG06888.1"/>
    <property type="molecule type" value="Genomic_DNA"/>
</dbReference>
<protein>
    <submittedName>
        <fullName evidence="2">Uncharacterized protein</fullName>
    </submittedName>
</protein>
<dbReference type="InParanoid" id="A0A177CJ54"/>
<reference evidence="2 3" key="1">
    <citation type="submission" date="2016-05" db="EMBL/GenBank/DDBJ databases">
        <title>Comparative analysis of secretome profiles of manganese(II)-oxidizing ascomycete fungi.</title>
        <authorList>
            <consortium name="DOE Joint Genome Institute"/>
            <person name="Zeiner C.A."/>
            <person name="Purvine S.O."/>
            <person name="Zink E.M."/>
            <person name="Wu S."/>
            <person name="Pasa-Tolic L."/>
            <person name="Chaput D.L."/>
            <person name="Haridas S."/>
            <person name="Grigoriev I.V."/>
            <person name="Santelli C.M."/>
            <person name="Hansel C.M."/>
        </authorList>
    </citation>
    <scope>NUCLEOTIDE SEQUENCE [LARGE SCALE GENOMIC DNA]</scope>
    <source>
        <strain evidence="2 3">AP3s5-JAC2a</strain>
    </source>
</reference>